<evidence type="ECO:0000259" key="2">
    <source>
        <dbReference type="PROSITE" id="PS50893"/>
    </source>
</evidence>
<keyword evidence="3" id="KW-0067">ATP-binding</keyword>
<dbReference type="InterPro" id="IPR003439">
    <property type="entry name" value="ABC_transporter-like_ATP-bd"/>
</dbReference>
<gene>
    <name evidence="3" type="ordered locus">Geob_2686</name>
</gene>
<dbReference type="PANTHER" id="PTHR43023">
    <property type="entry name" value="PROTEIN TRIGALACTOSYLDIACYLGLYCEROL 3, CHLOROPLASTIC"/>
    <property type="match status" value="1"/>
</dbReference>
<dbReference type="PANTHER" id="PTHR43023:SF6">
    <property type="entry name" value="INTERMEMBRANE PHOSPHOLIPID TRANSPORT SYSTEM ATP-BINDING PROTEIN MLAF"/>
    <property type="match status" value="1"/>
</dbReference>
<proteinExistence type="predicted"/>
<feature type="domain" description="ABC transporter" evidence="2">
    <location>
        <begin position="2"/>
        <end position="220"/>
    </location>
</feature>
<dbReference type="AlphaFoldDB" id="B9M1F4"/>
<reference evidence="3 4" key="1">
    <citation type="submission" date="2009-01" db="EMBL/GenBank/DDBJ databases">
        <title>Complete sequence of Geobacter sp. FRC-32.</title>
        <authorList>
            <consortium name="US DOE Joint Genome Institute"/>
            <person name="Lucas S."/>
            <person name="Copeland A."/>
            <person name="Lapidus A."/>
            <person name="Glavina del Rio T."/>
            <person name="Dalin E."/>
            <person name="Tice H."/>
            <person name="Bruce D."/>
            <person name="Goodwin L."/>
            <person name="Pitluck S."/>
            <person name="Saunders E."/>
            <person name="Brettin T."/>
            <person name="Detter J.C."/>
            <person name="Han C."/>
            <person name="Larimer F."/>
            <person name="Land M."/>
            <person name="Hauser L."/>
            <person name="Kyrpides N."/>
            <person name="Ovchinnikova G."/>
            <person name="Kostka J."/>
            <person name="Richardson P."/>
        </authorList>
    </citation>
    <scope>NUCLEOTIDE SEQUENCE [LARGE SCALE GENOMIC DNA]</scope>
    <source>
        <strain evidence="4">DSM 22248 / JCM 15807 / FRC-32</strain>
    </source>
</reference>
<dbReference type="eggNOG" id="COG1127">
    <property type="taxonomic scope" value="Bacteria"/>
</dbReference>
<keyword evidence="3" id="KW-0547">Nucleotide-binding</keyword>
<dbReference type="InterPro" id="IPR027417">
    <property type="entry name" value="P-loop_NTPase"/>
</dbReference>
<keyword evidence="4" id="KW-1185">Reference proteome</keyword>
<dbReference type="Gene3D" id="3.40.50.300">
    <property type="entry name" value="P-loop containing nucleotide triphosphate hydrolases"/>
    <property type="match status" value="1"/>
</dbReference>
<dbReference type="KEGG" id="geo:Geob_2686"/>
<evidence type="ECO:0000313" key="3">
    <source>
        <dbReference type="EMBL" id="ACM21036.1"/>
    </source>
</evidence>
<dbReference type="GO" id="GO:0016887">
    <property type="term" value="F:ATP hydrolysis activity"/>
    <property type="evidence" value="ECO:0007669"/>
    <property type="project" value="InterPro"/>
</dbReference>
<accession>B9M1F4</accession>
<keyword evidence="1" id="KW-0813">Transport</keyword>
<evidence type="ECO:0000256" key="1">
    <source>
        <dbReference type="ARBA" id="ARBA00022448"/>
    </source>
</evidence>
<dbReference type="SUPFAM" id="SSF52540">
    <property type="entry name" value="P-loop containing nucleoside triphosphate hydrolases"/>
    <property type="match status" value="1"/>
</dbReference>
<sequence>MDNVPEIIKAEKIAWSDLLYDVSFSVTKGSMTVIITAKEEVDAWLARLILGFIDPDRGEFSVFGNTPSSLTGNKLYEFRKRIGLVYANGGLISNLKIWENVTLPLSYMTRLNDAEIEKIGSSALKRVGYPGKLMQLPGHTPFHHKKMAGFARAMLMDPELMVYESPLLGLNHEERRLYINTAMEFHGEKDGRTSLFISSSPDILPMMKAARVIHINQGLLS</sequence>
<dbReference type="OrthoDB" id="5394618at2"/>
<dbReference type="GO" id="GO:0005524">
    <property type="term" value="F:ATP binding"/>
    <property type="evidence" value="ECO:0007669"/>
    <property type="project" value="UniProtKB-KW"/>
</dbReference>
<organism evidence="3 4">
    <name type="scientific">Geotalea daltonii (strain DSM 22248 / JCM 15807 / FRC-32)</name>
    <name type="common">Geobacter daltonii</name>
    <dbReference type="NCBI Taxonomy" id="316067"/>
    <lineage>
        <taxon>Bacteria</taxon>
        <taxon>Pseudomonadati</taxon>
        <taxon>Thermodesulfobacteriota</taxon>
        <taxon>Desulfuromonadia</taxon>
        <taxon>Geobacterales</taxon>
        <taxon>Geobacteraceae</taxon>
        <taxon>Geotalea</taxon>
    </lineage>
</organism>
<dbReference type="PROSITE" id="PS50893">
    <property type="entry name" value="ABC_TRANSPORTER_2"/>
    <property type="match status" value="1"/>
</dbReference>
<dbReference type="Proteomes" id="UP000007721">
    <property type="component" value="Chromosome"/>
</dbReference>
<dbReference type="EMBL" id="CP001390">
    <property type="protein sequence ID" value="ACM21036.1"/>
    <property type="molecule type" value="Genomic_DNA"/>
</dbReference>
<name>B9M1F4_GEODF</name>
<dbReference type="HOGENOM" id="CLU_1259936_0_0_7"/>
<protein>
    <submittedName>
        <fullName evidence="3">ABC transporter, ATP-binding protein</fullName>
    </submittedName>
</protein>
<dbReference type="STRING" id="316067.Geob_2686"/>
<evidence type="ECO:0000313" key="4">
    <source>
        <dbReference type="Proteomes" id="UP000007721"/>
    </source>
</evidence>